<dbReference type="Proteomes" id="UP001589607">
    <property type="component" value="Unassembled WGS sequence"/>
</dbReference>
<evidence type="ECO:0008006" key="4">
    <source>
        <dbReference type="Google" id="ProtNLM"/>
    </source>
</evidence>
<proteinExistence type="predicted"/>
<comment type="caution">
    <text evidence="2">The sequence shown here is derived from an EMBL/GenBank/DDBJ whole genome shotgun (WGS) entry which is preliminary data.</text>
</comment>
<organism evidence="2 3">
    <name type="scientific">Flavobacterium jumunjinense</name>
    <dbReference type="NCBI Taxonomy" id="998845"/>
    <lineage>
        <taxon>Bacteria</taxon>
        <taxon>Pseudomonadati</taxon>
        <taxon>Bacteroidota</taxon>
        <taxon>Flavobacteriia</taxon>
        <taxon>Flavobacteriales</taxon>
        <taxon>Flavobacteriaceae</taxon>
        <taxon>Flavobacterium</taxon>
    </lineage>
</organism>
<dbReference type="EMBL" id="JBHMEY010000002">
    <property type="protein sequence ID" value="MFB9095121.1"/>
    <property type="molecule type" value="Genomic_DNA"/>
</dbReference>
<feature type="signal peptide" evidence="1">
    <location>
        <begin position="1"/>
        <end position="19"/>
    </location>
</feature>
<evidence type="ECO:0000313" key="3">
    <source>
        <dbReference type="Proteomes" id="UP001589607"/>
    </source>
</evidence>
<accession>A0ABV5GIG2</accession>
<gene>
    <name evidence="2" type="ORF">ACFFVF_01215</name>
</gene>
<protein>
    <recommendedName>
        <fullName evidence="4">Outer membrane protein beta-barrel domain-containing protein</fullName>
    </recommendedName>
</protein>
<reference evidence="2 3" key="1">
    <citation type="submission" date="2024-09" db="EMBL/GenBank/DDBJ databases">
        <authorList>
            <person name="Sun Q."/>
            <person name="Mori K."/>
        </authorList>
    </citation>
    <scope>NUCLEOTIDE SEQUENCE [LARGE SCALE GENOMIC DNA]</scope>
    <source>
        <strain evidence="2 3">CECT 7955</strain>
    </source>
</reference>
<dbReference type="RefSeq" id="WP_236453529.1">
    <property type="nucleotide sequence ID" value="NZ_CBCSGE010000032.1"/>
</dbReference>
<keyword evidence="3" id="KW-1185">Reference proteome</keyword>
<feature type="chain" id="PRO_5047498693" description="Outer membrane protein beta-barrel domain-containing protein" evidence="1">
    <location>
        <begin position="20"/>
        <end position="252"/>
    </location>
</feature>
<evidence type="ECO:0000256" key="1">
    <source>
        <dbReference type="SAM" id="SignalP"/>
    </source>
</evidence>
<name>A0ABV5GIG2_9FLAO</name>
<keyword evidence="1" id="KW-0732">Signal</keyword>
<sequence length="252" mass="27027">MKKLLLSVIALYTFSVANAQDEILVNPILSSKGENYLPEMDDWAISFNADGIFEYIGNSFNGTADNRGPEVDYVRNNTFVGKMFKSDKKAYRVVANLGFGSDSDTNPAGAGATEEIKSSAFDVALGLGQEWRKGNTRLQGFYGADALITASSNKTKTENFDVDGNFVDSNEFKSGLSLGLGVQGFIGAEYFIFPKFAIGAQYTYRVGFDLKGKAKTTTQTGTADPVTVDGSKGSSFGLGNVGIASINLTLHF</sequence>
<evidence type="ECO:0000313" key="2">
    <source>
        <dbReference type="EMBL" id="MFB9095121.1"/>
    </source>
</evidence>